<dbReference type="Proteomes" id="UP001271007">
    <property type="component" value="Unassembled WGS sequence"/>
</dbReference>
<name>A0AAJ0D4B5_9PEZI</name>
<feature type="region of interest" description="Disordered" evidence="1">
    <location>
        <begin position="250"/>
        <end position="311"/>
    </location>
</feature>
<feature type="compositionally biased region" description="Polar residues" evidence="1">
    <location>
        <begin position="343"/>
        <end position="362"/>
    </location>
</feature>
<dbReference type="EMBL" id="JAWDJX010000176">
    <property type="protein sequence ID" value="KAK3045661.1"/>
    <property type="molecule type" value="Genomic_DNA"/>
</dbReference>
<comment type="caution">
    <text evidence="2">The sequence shown here is derived from an EMBL/GenBank/DDBJ whole genome shotgun (WGS) entry which is preliminary data.</text>
</comment>
<evidence type="ECO:0000313" key="3">
    <source>
        <dbReference type="Proteomes" id="UP001271007"/>
    </source>
</evidence>
<proteinExistence type="predicted"/>
<feature type="compositionally biased region" description="Low complexity" evidence="1">
    <location>
        <begin position="250"/>
        <end position="267"/>
    </location>
</feature>
<protein>
    <submittedName>
        <fullName evidence="2">Uncharacterized protein</fullName>
    </submittedName>
</protein>
<sequence length="479" mass="53377">MAYGMEVDRIARADAGDLQAGLDLISLEAAETALAQRSCVSHPDRSVLDFLRDPGQGTPHYQSASVVLEELAGRTEETASDALFVYRYIQAHSLWNDHPDPNVRSADDLDYIRANIAIGTSARALKRKRVLLIDTAWGHGWFARIPAAVRKPEWIQAEDCSLGVLTEMAANAKQGISGDMAVDRWRSAIHDRTDFGRRRELQIKTPITPYLVLSDVASLNQVTEDKDKGRRTTDVFFPDEAGDERLKLEVVPNAPAAAPTTVPTPIAKPDYSAGNRPRPSRKRKSVSKVADEALGQSDEDEGEDANGWRRTADGEAMIKRVRNHLVRRPIEDADRADHDETPTTRSSPQATNSNQRYASSQLLHEASHSPSPRQPTCDGPAVALVLRKLIDAFEDVRSYDGDSDMAHKCCDRCRPQTLRALHYLRDMLLPCARALERIKDHRFDREEVRPSQVTDISPHKNGGRREQSPLFVQDSSDVD</sequence>
<feature type="region of interest" description="Disordered" evidence="1">
    <location>
        <begin position="445"/>
        <end position="479"/>
    </location>
</feature>
<keyword evidence="3" id="KW-1185">Reference proteome</keyword>
<accession>A0AAJ0D4B5</accession>
<gene>
    <name evidence="2" type="ORF">LTR09_012782</name>
</gene>
<organism evidence="2 3">
    <name type="scientific">Extremus antarcticus</name>
    <dbReference type="NCBI Taxonomy" id="702011"/>
    <lineage>
        <taxon>Eukaryota</taxon>
        <taxon>Fungi</taxon>
        <taxon>Dikarya</taxon>
        <taxon>Ascomycota</taxon>
        <taxon>Pezizomycotina</taxon>
        <taxon>Dothideomycetes</taxon>
        <taxon>Dothideomycetidae</taxon>
        <taxon>Mycosphaerellales</taxon>
        <taxon>Extremaceae</taxon>
        <taxon>Extremus</taxon>
    </lineage>
</organism>
<reference evidence="2" key="1">
    <citation type="submission" date="2023-04" db="EMBL/GenBank/DDBJ databases">
        <title>Black Yeasts Isolated from many extreme environments.</title>
        <authorList>
            <person name="Coleine C."/>
            <person name="Stajich J.E."/>
            <person name="Selbmann L."/>
        </authorList>
    </citation>
    <scope>NUCLEOTIDE SEQUENCE</scope>
    <source>
        <strain evidence="2">CCFEE 5312</strain>
    </source>
</reference>
<feature type="compositionally biased region" description="Basic and acidic residues" evidence="1">
    <location>
        <begin position="329"/>
        <end position="342"/>
    </location>
</feature>
<dbReference type="AlphaFoldDB" id="A0AAJ0D4B5"/>
<feature type="region of interest" description="Disordered" evidence="1">
    <location>
        <begin position="329"/>
        <end position="379"/>
    </location>
</feature>
<evidence type="ECO:0000256" key="1">
    <source>
        <dbReference type="SAM" id="MobiDB-lite"/>
    </source>
</evidence>
<evidence type="ECO:0000313" key="2">
    <source>
        <dbReference type="EMBL" id="KAK3045661.1"/>
    </source>
</evidence>